<keyword evidence="3" id="KW-0677">Repeat</keyword>
<dbReference type="InterPro" id="IPR003439">
    <property type="entry name" value="ABC_transporter-like_ATP-bd"/>
</dbReference>
<dbReference type="PANTHER" id="PTHR19211">
    <property type="entry name" value="ATP-BINDING TRANSPORT PROTEIN-RELATED"/>
    <property type="match status" value="1"/>
</dbReference>
<dbReference type="PROSITE" id="PS50893">
    <property type="entry name" value="ABC_TRANSPORTER_2"/>
    <property type="match status" value="2"/>
</dbReference>
<keyword evidence="5" id="KW-0067">ATP-binding</keyword>
<evidence type="ECO:0000256" key="1">
    <source>
        <dbReference type="ARBA" id="ARBA00011054"/>
    </source>
</evidence>
<gene>
    <name evidence="10" type="ORF">Pcinc_019828</name>
</gene>
<feature type="compositionally biased region" description="Polar residues" evidence="8">
    <location>
        <begin position="66"/>
        <end position="89"/>
    </location>
</feature>
<keyword evidence="6" id="KW-0007">Acetylation</keyword>
<dbReference type="EMBL" id="JAWQEG010001987">
    <property type="protein sequence ID" value="KAK3875295.1"/>
    <property type="molecule type" value="Genomic_DNA"/>
</dbReference>
<dbReference type="Pfam" id="PF00005">
    <property type="entry name" value="ABC_tran"/>
    <property type="match status" value="2"/>
</dbReference>
<evidence type="ECO:0000256" key="2">
    <source>
        <dbReference type="ARBA" id="ARBA00022553"/>
    </source>
</evidence>
<feature type="region of interest" description="Disordered" evidence="8">
    <location>
        <begin position="30"/>
        <end position="89"/>
    </location>
</feature>
<dbReference type="SUPFAM" id="SSF52540">
    <property type="entry name" value="P-loop containing nucleoside triphosphate hydrolases"/>
    <property type="match status" value="2"/>
</dbReference>
<evidence type="ECO:0000256" key="3">
    <source>
        <dbReference type="ARBA" id="ARBA00022737"/>
    </source>
</evidence>
<dbReference type="GO" id="GO:0016887">
    <property type="term" value="F:ATP hydrolysis activity"/>
    <property type="evidence" value="ECO:0007669"/>
    <property type="project" value="InterPro"/>
</dbReference>
<reference evidence="10" key="1">
    <citation type="submission" date="2023-10" db="EMBL/GenBank/DDBJ databases">
        <title>Genome assemblies of two species of porcelain crab, Petrolisthes cinctipes and Petrolisthes manimaculis (Anomura: Porcellanidae).</title>
        <authorList>
            <person name="Angst P."/>
        </authorList>
    </citation>
    <scope>NUCLEOTIDE SEQUENCE</scope>
    <source>
        <strain evidence="10">PB745_01</strain>
        <tissue evidence="10">Gill</tissue>
    </source>
</reference>
<dbReference type="Gene3D" id="3.40.50.300">
    <property type="entry name" value="P-loop containing nucleotide triphosphate hydrolases"/>
    <property type="match status" value="2"/>
</dbReference>
<evidence type="ECO:0000259" key="9">
    <source>
        <dbReference type="PROSITE" id="PS50893"/>
    </source>
</evidence>
<name>A0AAE1FJG0_PETCI</name>
<protein>
    <recommendedName>
        <fullName evidence="7">ATP-binding cassette sub-family F member 2</fullName>
    </recommendedName>
</protein>
<keyword evidence="2" id="KW-0597">Phosphoprotein</keyword>
<comment type="caution">
    <text evidence="10">The sequence shown here is derived from an EMBL/GenBank/DDBJ whole genome shotgun (WGS) entry which is preliminary data.</text>
</comment>
<dbReference type="FunFam" id="3.40.50.300:FF:000104">
    <property type="entry name" value="ATP-binding cassette sub-family F member 3"/>
    <property type="match status" value="1"/>
</dbReference>
<evidence type="ECO:0000256" key="7">
    <source>
        <dbReference type="ARBA" id="ARBA00073918"/>
    </source>
</evidence>
<comment type="similarity">
    <text evidence="1">Belongs to the ABC transporter superfamily. ABCF family. EF3 subfamily.</text>
</comment>
<dbReference type="InterPro" id="IPR050611">
    <property type="entry name" value="ABCF"/>
</dbReference>
<evidence type="ECO:0000256" key="5">
    <source>
        <dbReference type="ARBA" id="ARBA00022840"/>
    </source>
</evidence>
<dbReference type="InterPro" id="IPR032781">
    <property type="entry name" value="ABC_tran_Xtn"/>
</dbReference>
<feature type="domain" description="ABC transporter" evidence="9">
    <location>
        <begin position="127"/>
        <end position="368"/>
    </location>
</feature>
<proteinExistence type="inferred from homology"/>
<accession>A0AAE1FJG0</accession>
<dbReference type="InterPro" id="IPR027417">
    <property type="entry name" value="P-loop_NTPase"/>
</dbReference>
<dbReference type="AlphaFoldDB" id="A0AAE1FJG0"/>
<evidence type="ECO:0000313" key="10">
    <source>
        <dbReference type="EMBL" id="KAK3875295.1"/>
    </source>
</evidence>
<dbReference type="InterPro" id="IPR003593">
    <property type="entry name" value="AAA+_ATPase"/>
</dbReference>
<evidence type="ECO:0000256" key="4">
    <source>
        <dbReference type="ARBA" id="ARBA00022741"/>
    </source>
</evidence>
<feature type="domain" description="ABC transporter" evidence="9">
    <location>
        <begin position="439"/>
        <end position="656"/>
    </location>
</feature>
<dbReference type="Pfam" id="PF12848">
    <property type="entry name" value="ABC_tran_Xtn"/>
    <property type="match status" value="1"/>
</dbReference>
<dbReference type="FunFam" id="3.40.50.300:FF:000467">
    <property type="entry name" value="ATP-binding cassette sub-family F member 2"/>
    <property type="match status" value="1"/>
</dbReference>
<sequence>MKCIKLITGPVGASSDIWWRNVEVIIPKSTNMPSDAKKKREQKKKDAAKAKQSGKKIETKEEAPKVTTNNVKSSRETTPVQNGNSNGTENLSAEELLCRKLEEDMRIASEARSSTGVLGIHPRSRDIKIDNFSITFHGSEMLQDTKLELNCGRRYGLIGTNGCGKSTLLACLANREVPIQDHIDIFHLVREMPASDKSALQCVKEVDEERIRLEALAEELVANEDDESQEQLLDVYERLDELGADTAETKAAFILHGLGFTTEMMAKKCRDFSGGWRMRIALARALFVKPHLLLLDEPTNHLDLDACVWLEEELAKYRRILVIISHSQDFLNGVCTNVIHMDKRKLKYYGGNYDAFVRTRVELLENQMKQYQWEQDQIAHMKNYIARFGHGSAKLARQAQSKEKTLAKMVAGGLTEKVNKDRCLSFYFPDCGKIPPPVIMVQNVSFRYNDETPWIYKNLEFGIDLDTRLALVGPNGAGKSTLLKLLYGDLTPSAGMLRKNTHLRIARYHQHLHELLDLDLSPLDYMMKQFPDLKERDEVRKIIGRYGLTGKQQVSPMRQLSDGQRCRVVFAWLAHQVPHLLLLDEPTNHLDMDTIDALAEAVNEFEGGLVLVSHDFRLISQVAEEIWICEKETVTKWQGDILAYKEMLKNKCLKDNEKRKKMF</sequence>
<dbReference type="PANTHER" id="PTHR19211:SF15">
    <property type="entry name" value="ATP-BINDING CASSETTE SUB-FAMILY F MEMBER 2"/>
    <property type="match status" value="1"/>
</dbReference>
<feature type="compositionally biased region" description="Basic and acidic residues" evidence="8">
    <location>
        <begin position="35"/>
        <end position="64"/>
    </location>
</feature>
<evidence type="ECO:0000256" key="8">
    <source>
        <dbReference type="SAM" id="MobiDB-lite"/>
    </source>
</evidence>
<dbReference type="CDD" id="cd03221">
    <property type="entry name" value="ABCF_EF-3"/>
    <property type="match status" value="2"/>
</dbReference>
<dbReference type="InterPro" id="IPR017871">
    <property type="entry name" value="ABC_transporter-like_CS"/>
</dbReference>
<dbReference type="GO" id="GO:0005524">
    <property type="term" value="F:ATP binding"/>
    <property type="evidence" value="ECO:0007669"/>
    <property type="project" value="UniProtKB-KW"/>
</dbReference>
<keyword evidence="4" id="KW-0547">Nucleotide-binding</keyword>
<keyword evidence="11" id="KW-1185">Reference proteome</keyword>
<evidence type="ECO:0000256" key="6">
    <source>
        <dbReference type="ARBA" id="ARBA00022990"/>
    </source>
</evidence>
<dbReference type="SMART" id="SM00382">
    <property type="entry name" value="AAA"/>
    <property type="match status" value="2"/>
</dbReference>
<evidence type="ECO:0000313" key="11">
    <source>
        <dbReference type="Proteomes" id="UP001286313"/>
    </source>
</evidence>
<dbReference type="Proteomes" id="UP001286313">
    <property type="component" value="Unassembled WGS sequence"/>
</dbReference>
<organism evidence="10 11">
    <name type="scientific">Petrolisthes cinctipes</name>
    <name type="common">Flat porcelain crab</name>
    <dbReference type="NCBI Taxonomy" id="88211"/>
    <lineage>
        <taxon>Eukaryota</taxon>
        <taxon>Metazoa</taxon>
        <taxon>Ecdysozoa</taxon>
        <taxon>Arthropoda</taxon>
        <taxon>Crustacea</taxon>
        <taxon>Multicrustacea</taxon>
        <taxon>Malacostraca</taxon>
        <taxon>Eumalacostraca</taxon>
        <taxon>Eucarida</taxon>
        <taxon>Decapoda</taxon>
        <taxon>Pleocyemata</taxon>
        <taxon>Anomura</taxon>
        <taxon>Galatheoidea</taxon>
        <taxon>Porcellanidae</taxon>
        <taxon>Petrolisthes</taxon>
    </lineage>
</organism>
<dbReference type="PROSITE" id="PS00211">
    <property type="entry name" value="ABC_TRANSPORTER_1"/>
    <property type="match status" value="1"/>
</dbReference>